<evidence type="ECO:0000259" key="1">
    <source>
        <dbReference type="Pfam" id="PF03724"/>
    </source>
</evidence>
<keyword evidence="3" id="KW-1185">Reference proteome</keyword>
<proteinExistence type="predicted"/>
<gene>
    <name evidence="2" type="ORF">FKR81_02335</name>
</gene>
<feature type="domain" description="DUF306" evidence="1">
    <location>
        <begin position="145"/>
        <end position="251"/>
    </location>
</feature>
<reference evidence="2 3" key="1">
    <citation type="submission" date="2019-07" db="EMBL/GenBank/DDBJ databases">
        <title>Lentzea xizangensis sp. nov., isolated from Qinghai-Tibetan Plateau Soils.</title>
        <authorList>
            <person name="Huang J."/>
        </authorList>
    </citation>
    <scope>NUCLEOTIDE SEQUENCE [LARGE SCALE GENOMIC DNA]</scope>
    <source>
        <strain evidence="2 3">FXJ1.1311</strain>
    </source>
</reference>
<dbReference type="EMBL" id="VOBR01000002">
    <property type="protein sequence ID" value="TWP53625.1"/>
    <property type="molecule type" value="Genomic_DNA"/>
</dbReference>
<accession>A0A563F0Y5</accession>
<evidence type="ECO:0000313" key="3">
    <source>
        <dbReference type="Proteomes" id="UP000316639"/>
    </source>
</evidence>
<comment type="caution">
    <text evidence="2">The sequence shown here is derived from an EMBL/GenBank/DDBJ whole genome shotgun (WGS) entry which is preliminary data.</text>
</comment>
<dbReference type="Gene3D" id="2.40.128.270">
    <property type="match status" value="2"/>
</dbReference>
<evidence type="ECO:0000313" key="2">
    <source>
        <dbReference type="EMBL" id="TWP53625.1"/>
    </source>
</evidence>
<name>A0A563F0Y5_9PSEU</name>
<dbReference type="AlphaFoldDB" id="A0A563F0Y5"/>
<dbReference type="Proteomes" id="UP000316639">
    <property type="component" value="Unassembled WGS sequence"/>
</dbReference>
<protein>
    <submittedName>
        <fullName evidence="2">META domain-containing protein</fullName>
    </submittedName>
</protein>
<dbReference type="PANTHER" id="PTHR35535:SF2">
    <property type="entry name" value="DUF306 DOMAIN-CONTAINING PROTEIN"/>
    <property type="match status" value="1"/>
</dbReference>
<dbReference type="PANTHER" id="PTHR35535">
    <property type="entry name" value="HEAT SHOCK PROTEIN HSLJ"/>
    <property type="match status" value="1"/>
</dbReference>
<dbReference type="PROSITE" id="PS51257">
    <property type="entry name" value="PROKAR_LIPOPROTEIN"/>
    <property type="match status" value="1"/>
</dbReference>
<dbReference type="RefSeq" id="WP_146349221.1">
    <property type="nucleotide sequence ID" value="NZ_VOBR01000002.1"/>
</dbReference>
<dbReference type="InterPro" id="IPR005184">
    <property type="entry name" value="DUF306_Meta_HslJ"/>
</dbReference>
<organism evidence="2 3">
    <name type="scientific">Lentzea tibetensis</name>
    <dbReference type="NCBI Taxonomy" id="2591470"/>
    <lineage>
        <taxon>Bacteria</taxon>
        <taxon>Bacillati</taxon>
        <taxon>Actinomycetota</taxon>
        <taxon>Actinomycetes</taxon>
        <taxon>Pseudonocardiales</taxon>
        <taxon>Pseudonocardiaceae</taxon>
        <taxon>Lentzea</taxon>
    </lineage>
</organism>
<dbReference type="InterPro" id="IPR038670">
    <property type="entry name" value="HslJ-like_sf"/>
</dbReference>
<dbReference type="InterPro" id="IPR053147">
    <property type="entry name" value="Hsp_HslJ-like"/>
</dbReference>
<dbReference type="Pfam" id="PF03724">
    <property type="entry name" value="META"/>
    <property type="match status" value="2"/>
</dbReference>
<sequence>MRTLTGAALVAGVLLTAACGGGSGQAGAPWGRTFLSSSVTEDGKPRPLVTGTRLRMTFENDELKAHAGCNHIGGRASLDSGKLTVSDLSTTGIGCDPPLQEQDAWFSRFISAGPAWRLEGDDLLLSTNGTELRLTDRRTADPDRPLRSTRWQVDSLADGQSVSSVPAGAEAHLVFADGNRVEGTTGCNRLTGTAVQDGTTITFSEITTTKVQCAQEQQLVENAVLAVLDGPVTQDISADALVLTHPSGRGLHLRASS</sequence>
<feature type="domain" description="DUF306" evidence="1">
    <location>
        <begin position="50"/>
        <end position="130"/>
    </location>
</feature>
<dbReference type="OrthoDB" id="507754at2"/>